<evidence type="ECO:0000313" key="2">
    <source>
        <dbReference type="Proteomes" id="UP001604277"/>
    </source>
</evidence>
<proteinExistence type="predicted"/>
<reference evidence="2" key="1">
    <citation type="submission" date="2024-07" db="EMBL/GenBank/DDBJ databases">
        <title>Two chromosome-level genome assemblies of Korean endemic species Abeliophyllum distichum and Forsythia ovata (Oleaceae).</title>
        <authorList>
            <person name="Jang H."/>
        </authorList>
    </citation>
    <scope>NUCLEOTIDE SEQUENCE [LARGE SCALE GENOMIC DNA]</scope>
</reference>
<dbReference type="AlphaFoldDB" id="A0ABD1UXI7"/>
<name>A0ABD1UXI7_9LAMI</name>
<dbReference type="Proteomes" id="UP001604277">
    <property type="component" value="Unassembled WGS sequence"/>
</dbReference>
<keyword evidence="2" id="KW-1185">Reference proteome</keyword>
<dbReference type="EMBL" id="JBFOLJ010000006">
    <property type="protein sequence ID" value="KAL2529770.1"/>
    <property type="molecule type" value="Genomic_DNA"/>
</dbReference>
<organism evidence="1 2">
    <name type="scientific">Forsythia ovata</name>
    <dbReference type="NCBI Taxonomy" id="205694"/>
    <lineage>
        <taxon>Eukaryota</taxon>
        <taxon>Viridiplantae</taxon>
        <taxon>Streptophyta</taxon>
        <taxon>Embryophyta</taxon>
        <taxon>Tracheophyta</taxon>
        <taxon>Spermatophyta</taxon>
        <taxon>Magnoliopsida</taxon>
        <taxon>eudicotyledons</taxon>
        <taxon>Gunneridae</taxon>
        <taxon>Pentapetalae</taxon>
        <taxon>asterids</taxon>
        <taxon>lamiids</taxon>
        <taxon>Lamiales</taxon>
        <taxon>Oleaceae</taxon>
        <taxon>Forsythieae</taxon>
        <taxon>Forsythia</taxon>
    </lineage>
</organism>
<comment type="caution">
    <text evidence="1">The sequence shown here is derived from an EMBL/GenBank/DDBJ whole genome shotgun (WGS) entry which is preliminary data.</text>
</comment>
<sequence length="110" mass="12256">MLFQSGVRAMWNLCVQRFVTLVTSSIQTLAFFELMLGNTSLTLIDVGLSYVRTFVSREFILKNSEEIIEVGKGKAVIKFSTKSGSKTPKVSFMIPQPTASCLRVSFQLLP</sequence>
<evidence type="ECO:0000313" key="1">
    <source>
        <dbReference type="EMBL" id="KAL2529770.1"/>
    </source>
</evidence>
<accession>A0ABD1UXI7</accession>
<gene>
    <name evidence="1" type="ORF">Fot_22371</name>
</gene>
<protein>
    <submittedName>
        <fullName evidence="1">Uncharacterized protein</fullName>
    </submittedName>
</protein>